<accession>A0A9P6AGL9</accession>
<dbReference type="AlphaFoldDB" id="A0A9P6AGL9"/>
<sequence length="137" mass="15637">MVDLGSMIPQSFKERPEMLRDGLGQPTNANSHNKYGTKEDEVKGVHEDYESNDDSGKEDHEQDGKEMGDAIDEGEDEIGISHHGVKTLQTEEGLMLWKAEREIKALQEKWTSALELIDVLEKANTDLREELQEWRAR</sequence>
<dbReference type="Proteomes" id="UP000886523">
    <property type="component" value="Unassembled WGS sequence"/>
</dbReference>
<evidence type="ECO:0000313" key="3">
    <source>
        <dbReference type="Proteomes" id="UP000886523"/>
    </source>
</evidence>
<keyword evidence="3" id="KW-1185">Reference proteome</keyword>
<reference evidence="2" key="1">
    <citation type="journal article" date="2020" name="Nat. Commun.">
        <title>Large-scale genome sequencing of mycorrhizal fungi provides insights into the early evolution of symbiotic traits.</title>
        <authorList>
            <person name="Miyauchi S."/>
            <person name="Kiss E."/>
            <person name="Kuo A."/>
            <person name="Drula E."/>
            <person name="Kohler A."/>
            <person name="Sanchez-Garcia M."/>
            <person name="Morin E."/>
            <person name="Andreopoulos B."/>
            <person name="Barry K.W."/>
            <person name="Bonito G."/>
            <person name="Buee M."/>
            <person name="Carver A."/>
            <person name="Chen C."/>
            <person name="Cichocki N."/>
            <person name="Clum A."/>
            <person name="Culley D."/>
            <person name="Crous P.W."/>
            <person name="Fauchery L."/>
            <person name="Girlanda M."/>
            <person name="Hayes R.D."/>
            <person name="Keri Z."/>
            <person name="LaButti K."/>
            <person name="Lipzen A."/>
            <person name="Lombard V."/>
            <person name="Magnuson J."/>
            <person name="Maillard F."/>
            <person name="Murat C."/>
            <person name="Nolan M."/>
            <person name="Ohm R.A."/>
            <person name="Pangilinan J."/>
            <person name="Pereira M.F."/>
            <person name="Perotto S."/>
            <person name="Peter M."/>
            <person name="Pfister S."/>
            <person name="Riley R."/>
            <person name="Sitrit Y."/>
            <person name="Stielow J.B."/>
            <person name="Szollosi G."/>
            <person name="Zifcakova L."/>
            <person name="Stursova M."/>
            <person name="Spatafora J.W."/>
            <person name="Tedersoo L."/>
            <person name="Vaario L.M."/>
            <person name="Yamada A."/>
            <person name="Yan M."/>
            <person name="Wang P."/>
            <person name="Xu J."/>
            <person name="Bruns T."/>
            <person name="Baldrian P."/>
            <person name="Vilgalys R."/>
            <person name="Dunand C."/>
            <person name="Henrissat B."/>
            <person name="Grigoriev I.V."/>
            <person name="Hibbett D."/>
            <person name="Nagy L.G."/>
            <person name="Martin F.M."/>
        </authorList>
    </citation>
    <scope>NUCLEOTIDE SEQUENCE</scope>
    <source>
        <strain evidence="2">UP504</strain>
    </source>
</reference>
<feature type="compositionally biased region" description="Polar residues" evidence="1">
    <location>
        <begin position="25"/>
        <end position="34"/>
    </location>
</feature>
<feature type="compositionally biased region" description="Acidic residues" evidence="1">
    <location>
        <begin position="69"/>
        <end position="78"/>
    </location>
</feature>
<feature type="region of interest" description="Disordered" evidence="1">
    <location>
        <begin position="1"/>
        <end position="85"/>
    </location>
</feature>
<dbReference type="EMBL" id="MU129157">
    <property type="protein sequence ID" value="KAF9505363.1"/>
    <property type="molecule type" value="Genomic_DNA"/>
</dbReference>
<gene>
    <name evidence="2" type="ORF">BS47DRAFT_1368116</name>
</gene>
<feature type="compositionally biased region" description="Basic and acidic residues" evidence="1">
    <location>
        <begin position="36"/>
        <end position="68"/>
    </location>
</feature>
<name>A0A9P6AGL9_9AGAM</name>
<organism evidence="2 3">
    <name type="scientific">Hydnum rufescens UP504</name>
    <dbReference type="NCBI Taxonomy" id="1448309"/>
    <lineage>
        <taxon>Eukaryota</taxon>
        <taxon>Fungi</taxon>
        <taxon>Dikarya</taxon>
        <taxon>Basidiomycota</taxon>
        <taxon>Agaricomycotina</taxon>
        <taxon>Agaricomycetes</taxon>
        <taxon>Cantharellales</taxon>
        <taxon>Hydnaceae</taxon>
        <taxon>Hydnum</taxon>
    </lineage>
</organism>
<evidence type="ECO:0000256" key="1">
    <source>
        <dbReference type="SAM" id="MobiDB-lite"/>
    </source>
</evidence>
<evidence type="ECO:0000313" key="2">
    <source>
        <dbReference type="EMBL" id="KAF9505363.1"/>
    </source>
</evidence>
<comment type="caution">
    <text evidence="2">The sequence shown here is derived from an EMBL/GenBank/DDBJ whole genome shotgun (WGS) entry which is preliminary data.</text>
</comment>
<protein>
    <submittedName>
        <fullName evidence="2">Uncharacterized protein</fullName>
    </submittedName>
</protein>
<proteinExistence type="predicted"/>